<evidence type="ECO:0000256" key="12">
    <source>
        <dbReference type="SAM" id="MobiDB-lite"/>
    </source>
</evidence>
<comment type="subunit">
    <text evidence="3 11">Heterotetramer of two alpha and two beta chains.</text>
</comment>
<dbReference type="NCBIfam" id="NF003802">
    <property type="entry name" value="PRK05388.1"/>
    <property type="match status" value="1"/>
</dbReference>
<feature type="region of interest" description="Disordered" evidence="12">
    <location>
        <begin position="69"/>
        <end position="99"/>
    </location>
</feature>
<keyword evidence="9 11" id="KW-0511">Multifunctional enzyme</keyword>
<evidence type="ECO:0000256" key="11">
    <source>
        <dbReference type="HAMAP-Rule" id="MF_01106"/>
    </source>
</evidence>
<feature type="compositionally biased region" description="Low complexity" evidence="12">
    <location>
        <begin position="84"/>
        <end position="94"/>
    </location>
</feature>
<name>B0SVL6_CAUSK</name>
<dbReference type="GO" id="GO:0006592">
    <property type="term" value="P:ornithine biosynthetic process"/>
    <property type="evidence" value="ECO:0007669"/>
    <property type="project" value="TreeGrafter"/>
</dbReference>
<sequence length="511" mass="53567">MTKPPQNTGKPASPKKATKTPAAKTAKAPAATSAHQTPAEIVGQVGASVGHTLERALDPLTAALKRAGLRRAQKDASQGSPEIAQAAQAAKPAASTPGKPGLAISPLAVPFPTIPPIAGVEIATGRAGFYKHDREDMLLMRFAEGTSCAGVFTRHGVGSAPVDWCKRQLAASKGEDVRALVVNAGCANSFTGKPGADAVRRVATAVGKRFDCRQRDVMMASTGVIGVILDDSKIISNLREVETRFTQDAWAGAASAIMTTDTFPKGAYATALIDGHEVRIAGITKGSGMIAPDMATMLAFVATDAAIAPAALQTLVSLYTRTTFNCVTVDGDRSTNDTLLLFATGQSSAPRIARAGDKRLADFREKLEAVLLDLALQLVRDGEGASKFVKITVNGAESPLSARKIARTIAESPLVKTAFAGEDANWGRIVMAVGRADEPVNREKMSVRFGDLYAARDGLVSAEYDEAAMSAYVKNAEFEVSVDVGVGKGSATVWTCDLTKQYVAINGDYRS</sequence>
<comment type="pathway">
    <text evidence="11">Amino-acid biosynthesis; L-arginine biosynthesis; L-ornithine and N-acetyl-L-glutamate from L-glutamate and N(2)-acetyl-L-ornithine (cyclic): step 1/1.</text>
</comment>
<keyword evidence="5 11" id="KW-0055">Arginine biosynthesis</keyword>
<feature type="region of interest" description="Disordered" evidence="12">
    <location>
        <begin position="1"/>
        <end position="43"/>
    </location>
</feature>
<dbReference type="HAMAP" id="MF_01106">
    <property type="entry name" value="ArgJ"/>
    <property type="match status" value="1"/>
</dbReference>
<reference evidence="13" key="1">
    <citation type="submission" date="2008-01" db="EMBL/GenBank/DDBJ databases">
        <title>Complete sequence of chromosome of Caulobacter sp. K31.</title>
        <authorList>
            <consortium name="US DOE Joint Genome Institute"/>
            <person name="Copeland A."/>
            <person name="Lucas S."/>
            <person name="Lapidus A."/>
            <person name="Barry K."/>
            <person name="Glavina del Rio T."/>
            <person name="Dalin E."/>
            <person name="Tice H."/>
            <person name="Pitluck S."/>
            <person name="Bruce D."/>
            <person name="Goodwin L."/>
            <person name="Thompson L.S."/>
            <person name="Brettin T."/>
            <person name="Detter J.C."/>
            <person name="Han C."/>
            <person name="Schmutz J."/>
            <person name="Larimer F."/>
            <person name="Land M."/>
            <person name="Hauser L."/>
            <person name="Kyrpides N."/>
            <person name="Kim E."/>
            <person name="Stephens C."/>
            <person name="Richardson P."/>
        </authorList>
    </citation>
    <scope>NUCLEOTIDE SEQUENCE [LARGE SCALE GENOMIC DNA]</scope>
    <source>
        <strain evidence="13">K31</strain>
    </source>
</reference>
<comment type="similarity">
    <text evidence="2 11">Belongs to the ArgJ family.</text>
</comment>
<dbReference type="eggNOG" id="COG1364">
    <property type="taxonomic scope" value="Bacteria"/>
</dbReference>
<evidence type="ECO:0000256" key="4">
    <source>
        <dbReference type="ARBA" id="ARBA00022490"/>
    </source>
</evidence>
<dbReference type="Pfam" id="PF01960">
    <property type="entry name" value="ArgJ"/>
    <property type="match status" value="1"/>
</dbReference>
<feature type="active site" description="Nucleophile" evidence="11">
    <location>
        <position position="296"/>
    </location>
</feature>
<evidence type="ECO:0000256" key="1">
    <source>
        <dbReference type="ARBA" id="ARBA00004496"/>
    </source>
</evidence>
<organism evidence="13">
    <name type="scientific">Caulobacter sp. (strain K31)</name>
    <dbReference type="NCBI Taxonomy" id="366602"/>
    <lineage>
        <taxon>Bacteria</taxon>
        <taxon>Pseudomonadati</taxon>
        <taxon>Pseudomonadota</taxon>
        <taxon>Alphaproteobacteria</taxon>
        <taxon>Caulobacterales</taxon>
        <taxon>Caulobacteraceae</taxon>
        <taxon>Caulobacter</taxon>
    </lineage>
</organism>
<feature type="binding site" evidence="11">
    <location>
        <position position="383"/>
    </location>
    <ligand>
        <name>substrate</name>
    </ligand>
</feature>
<dbReference type="PANTHER" id="PTHR23100:SF0">
    <property type="entry name" value="ARGININE BIOSYNTHESIS BIFUNCTIONAL PROTEIN ARGJ, MITOCHONDRIAL"/>
    <property type="match status" value="1"/>
</dbReference>
<feature type="site" description="Involved in the stabilization of negative charge on the oxyanion by the formation of the oxyanion hole" evidence="11">
    <location>
        <position position="223"/>
    </location>
</feature>
<evidence type="ECO:0000256" key="10">
    <source>
        <dbReference type="ARBA" id="ARBA00023315"/>
    </source>
</evidence>
<dbReference type="AlphaFoldDB" id="B0SVL6"/>
<feature type="binding site" evidence="11">
    <location>
        <position position="259"/>
    </location>
    <ligand>
        <name>substrate</name>
    </ligand>
</feature>
<comment type="pathway">
    <text evidence="11">Amino-acid biosynthesis; L-arginine biosynthesis; N(2)-acetyl-L-ornithine from L-glutamate: step 1/4.</text>
</comment>
<keyword evidence="8 11" id="KW-0068">Autocatalytic cleavage</keyword>
<gene>
    <name evidence="11" type="primary">argJ</name>
    <name evidence="13" type="ordered locus">Caul_0924</name>
</gene>
<comment type="subcellular location">
    <subcellularLocation>
        <location evidence="1 11">Cytoplasm</location>
    </subcellularLocation>
</comment>
<dbReference type="KEGG" id="cak:Caul_0924"/>
<feature type="chain" id="PRO_5023474794" description="Arginine biosynthesis bifunctional protein ArgJ beta chain" evidence="11">
    <location>
        <begin position="296"/>
        <end position="511"/>
    </location>
</feature>
<dbReference type="UniPathway" id="UPA00068">
    <property type="reaction ID" value="UER00106"/>
</dbReference>
<evidence type="ECO:0000313" key="13">
    <source>
        <dbReference type="EMBL" id="ABZ70055.1"/>
    </source>
</evidence>
<feature type="compositionally biased region" description="Low complexity" evidence="12">
    <location>
        <begin position="10"/>
        <end position="34"/>
    </location>
</feature>
<proteinExistence type="inferred from homology"/>
<dbReference type="InterPro" id="IPR002813">
    <property type="entry name" value="Arg_biosynth_ArgJ"/>
</dbReference>
<dbReference type="NCBIfam" id="TIGR00120">
    <property type="entry name" value="ArgJ"/>
    <property type="match status" value="1"/>
</dbReference>
<comment type="catalytic activity">
    <reaction evidence="11">
        <text>L-glutamate + acetyl-CoA = N-acetyl-L-glutamate + CoA + H(+)</text>
        <dbReference type="Rhea" id="RHEA:24292"/>
        <dbReference type="ChEBI" id="CHEBI:15378"/>
        <dbReference type="ChEBI" id="CHEBI:29985"/>
        <dbReference type="ChEBI" id="CHEBI:44337"/>
        <dbReference type="ChEBI" id="CHEBI:57287"/>
        <dbReference type="ChEBI" id="CHEBI:57288"/>
        <dbReference type="EC" id="2.3.1.1"/>
    </reaction>
</comment>
<feature type="binding site" evidence="11">
    <location>
        <position position="296"/>
    </location>
    <ligand>
        <name>substrate</name>
    </ligand>
</feature>
<evidence type="ECO:0000256" key="9">
    <source>
        <dbReference type="ARBA" id="ARBA00023268"/>
    </source>
</evidence>
<dbReference type="CDD" id="cd02152">
    <property type="entry name" value="OAT"/>
    <property type="match status" value="1"/>
</dbReference>
<dbReference type="GO" id="GO:0004042">
    <property type="term" value="F:L-glutamate N-acetyltransferase activity"/>
    <property type="evidence" value="ECO:0007669"/>
    <property type="project" value="UniProtKB-UniRule"/>
</dbReference>
<dbReference type="Gene3D" id="3.10.20.340">
    <property type="entry name" value="ArgJ beta chain, C-terminal domain"/>
    <property type="match status" value="1"/>
</dbReference>
<dbReference type="SUPFAM" id="SSF56266">
    <property type="entry name" value="DmpA/ArgJ-like"/>
    <property type="match status" value="1"/>
</dbReference>
<evidence type="ECO:0000256" key="8">
    <source>
        <dbReference type="ARBA" id="ARBA00022813"/>
    </source>
</evidence>
<keyword evidence="7 11" id="KW-0808">Transferase</keyword>
<dbReference type="PANTHER" id="PTHR23100">
    <property type="entry name" value="ARGININE BIOSYNTHESIS BIFUNCTIONAL PROTEIN ARGJ"/>
    <property type="match status" value="1"/>
</dbReference>
<dbReference type="HOGENOM" id="CLU_027172_1_0_5"/>
<dbReference type="GO" id="GO:0004358">
    <property type="term" value="F:L-glutamate N-acetyltransferase activity, acting on acetyl-L-ornithine as donor"/>
    <property type="evidence" value="ECO:0007669"/>
    <property type="project" value="UniProtKB-UniRule"/>
</dbReference>
<evidence type="ECO:0000256" key="3">
    <source>
        <dbReference type="ARBA" id="ARBA00011475"/>
    </source>
</evidence>
<comment type="catalytic activity">
    <reaction evidence="11">
        <text>N(2)-acetyl-L-ornithine + L-glutamate = N-acetyl-L-glutamate + L-ornithine</text>
        <dbReference type="Rhea" id="RHEA:15349"/>
        <dbReference type="ChEBI" id="CHEBI:29985"/>
        <dbReference type="ChEBI" id="CHEBI:44337"/>
        <dbReference type="ChEBI" id="CHEBI:46911"/>
        <dbReference type="ChEBI" id="CHEBI:57805"/>
        <dbReference type="EC" id="2.3.1.35"/>
    </reaction>
</comment>
<keyword evidence="10 11" id="KW-0012">Acyltransferase</keyword>
<feature type="site" description="Cleavage; by autolysis" evidence="11">
    <location>
        <begin position="295"/>
        <end position="296"/>
    </location>
</feature>
<dbReference type="InterPro" id="IPR042195">
    <property type="entry name" value="ArgJ_beta_C"/>
</dbReference>
<evidence type="ECO:0000256" key="6">
    <source>
        <dbReference type="ARBA" id="ARBA00022605"/>
    </source>
</evidence>
<dbReference type="GO" id="GO:0006526">
    <property type="term" value="P:L-arginine biosynthetic process"/>
    <property type="evidence" value="ECO:0007669"/>
    <property type="project" value="UniProtKB-UniRule"/>
</dbReference>
<feature type="site" description="Involved in the stabilization of negative charge on the oxyanion by the formation of the oxyanion hole" evidence="11">
    <location>
        <position position="222"/>
    </location>
</feature>
<evidence type="ECO:0000256" key="7">
    <source>
        <dbReference type="ARBA" id="ARBA00022679"/>
    </source>
</evidence>
<dbReference type="FunFam" id="3.60.70.12:FF:000001">
    <property type="entry name" value="Arginine biosynthesis bifunctional protein ArgJ, chloroplastic"/>
    <property type="match status" value="1"/>
</dbReference>
<dbReference type="EC" id="2.3.1.1" evidence="11"/>
<keyword evidence="4 11" id="KW-0963">Cytoplasm</keyword>
<feature type="binding site" evidence="11">
    <location>
        <position position="506"/>
    </location>
    <ligand>
        <name>substrate</name>
    </ligand>
</feature>
<dbReference type="Gene3D" id="3.60.70.12">
    <property type="entry name" value="L-amino peptidase D-ALA esterase/amidase"/>
    <property type="match status" value="1"/>
</dbReference>
<evidence type="ECO:0000256" key="5">
    <source>
        <dbReference type="ARBA" id="ARBA00022571"/>
    </source>
</evidence>
<dbReference type="GO" id="GO:0005737">
    <property type="term" value="C:cytoplasm"/>
    <property type="evidence" value="ECO:0007669"/>
    <property type="project" value="UniProtKB-SubCell"/>
</dbReference>
<dbReference type="FunFam" id="3.10.20.340:FF:000003">
    <property type="entry name" value="Arginine biosynthesis bifunctional protein ArgJ"/>
    <property type="match status" value="1"/>
</dbReference>
<dbReference type="MEROPS" id="T05.001"/>
<dbReference type="InterPro" id="IPR016117">
    <property type="entry name" value="ArgJ-like_dom_sf"/>
</dbReference>
<dbReference type="EMBL" id="CP000927">
    <property type="protein sequence ID" value="ABZ70055.1"/>
    <property type="molecule type" value="Genomic_DNA"/>
</dbReference>
<feature type="chain" id="PRO_5023474795" description="Arginine biosynthesis bifunctional protein ArgJ alpha chain" evidence="11">
    <location>
        <begin position="1"/>
        <end position="295"/>
    </location>
</feature>
<dbReference type="EC" id="2.3.1.35" evidence="11"/>
<dbReference type="STRING" id="366602.Caul_0924"/>
<evidence type="ECO:0000256" key="2">
    <source>
        <dbReference type="ARBA" id="ARBA00006774"/>
    </source>
</evidence>
<feature type="binding site" evidence="11">
    <location>
        <position position="511"/>
    </location>
    <ligand>
        <name>substrate</name>
    </ligand>
</feature>
<feature type="binding site" evidence="11">
    <location>
        <position position="285"/>
    </location>
    <ligand>
        <name>substrate</name>
    </ligand>
</feature>
<protein>
    <recommendedName>
        <fullName evidence="11">Arginine biosynthesis bifunctional protein ArgJ</fullName>
    </recommendedName>
    <domain>
        <recommendedName>
            <fullName evidence="11">Glutamate N-acetyltransferase</fullName>
            <ecNumber evidence="11">2.3.1.35</ecNumber>
        </recommendedName>
        <alternativeName>
            <fullName evidence="11">Ornithine acetyltransferase</fullName>
            <shortName evidence="11">OATase</shortName>
        </alternativeName>
        <alternativeName>
            <fullName evidence="11">Ornithine transacetylase</fullName>
        </alternativeName>
    </domain>
    <domain>
        <recommendedName>
            <fullName evidence="11">Amino-acid acetyltransferase</fullName>
            <ecNumber evidence="11">2.3.1.1</ecNumber>
        </recommendedName>
        <alternativeName>
            <fullName evidence="11">N-acetylglutamate synthase</fullName>
            <shortName evidence="11">AGSase</shortName>
        </alternativeName>
    </domain>
    <component>
        <recommendedName>
            <fullName evidence="11">Arginine biosynthesis bifunctional protein ArgJ alpha chain</fullName>
        </recommendedName>
    </component>
    <component>
        <recommendedName>
            <fullName evidence="11">Arginine biosynthesis bifunctional protein ArgJ beta chain</fullName>
        </recommendedName>
    </component>
</protein>
<accession>B0SVL6</accession>
<comment type="function">
    <text evidence="11">Catalyzes two activities which are involved in the cyclic version of arginine biosynthesis: the synthesis of N-acetylglutamate from glutamate and acetyl-CoA as the acetyl donor, and of ornithine by transacetylation between N(2)-acetylornithine and glutamate.</text>
</comment>
<keyword evidence="6 11" id="KW-0028">Amino-acid biosynthesis</keyword>